<evidence type="ECO:0000259" key="7">
    <source>
        <dbReference type="Pfam" id="PF07669"/>
    </source>
</evidence>
<feature type="domain" description="Type II methyltransferase M.TaqI-like" evidence="7">
    <location>
        <begin position="625"/>
        <end position="856"/>
    </location>
</feature>
<evidence type="ECO:0000313" key="9">
    <source>
        <dbReference type="Proteomes" id="UP000221734"/>
    </source>
</evidence>
<accession>A0A2C9CF33</accession>
<dbReference type="Proteomes" id="UP000221734">
    <property type="component" value="Chromosome Kuenenia_stuttgartiensis_MBR1"/>
</dbReference>
<dbReference type="KEGG" id="kst:KSMBR1_1875"/>
<feature type="region of interest" description="Disordered" evidence="6">
    <location>
        <begin position="415"/>
        <end position="445"/>
    </location>
</feature>
<dbReference type="EMBL" id="LT934425">
    <property type="protein sequence ID" value="SOH04374.1"/>
    <property type="molecule type" value="Genomic_DNA"/>
</dbReference>
<evidence type="ECO:0000256" key="3">
    <source>
        <dbReference type="ARBA" id="ARBA00022679"/>
    </source>
</evidence>
<evidence type="ECO:0000256" key="1">
    <source>
        <dbReference type="ARBA" id="ARBA00011900"/>
    </source>
</evidence>
<dbReference type="PANTHER" id="PTHR33841:SF1">
    <property type="entry name" value="DNA METHYLTRANSFERASE A"/>
    <property type="match status" value="1"/>
</dbReference>
<name>A0A2C9CF33_KUEST</name>
<organism evidence="8 9">
    <name type="scientific">Kuenenia stuttgartiensis</name>
    <dbReference type="NCBI Taxonomy" id="174633"/>
    <lineage>
        <taxon>Bacteria</taxon>
        <taxon>Pseudomonadati</taxon>
        <taxon>Planctomycetota</taxon>
        <taxon>Candidatus Brocadiia</taxon>
        <taxon>Candidatus Brocadiales</taxon>
        <taxon>Candidatus Brocadiaceae</taxon>
        <taxon>Candidatus Kuenenia</taxon>
    </lineage>
</organism>
<proteinExistence type="predicted"/>
<gene>
    <name evidence="8" type="ORF">KSMBR1_1875</name>
</gene>
<protein>
    <recommendedName>
        <fullName evidence="1">site-specific DNA-methyltransferase (adenine-specific)</fullName>
        <ecNumber evidence="1">2.1.1.72</ecNumber>
    </recommendedName>
</protein>
<keyword evidence="2" id="KW-0489">Methyltransferase</keyword>
<dbReference type="PROSITE" id="PS00092">
    <property type="entry name" value="N6_MTASE"/>
    <property type="match status" value="1"/>
</dbReference>
<dbReference type="SUPFAM" id="SSF53335">
    <property type="entry name" value="S-adenosyl-L-methionine-dependent methyltransferases"/>
    <property type="match status" value="1"/>
</dbReference>
<dbReference type="InterPro" id="IPR011639">
    <property type="entry name" value="MethylTrfase_TaqI-like_dom"/>
</dbReference>
<dbReference type="AlphaFoldDB" id="A0A2C9CF33"/>
<feature type="compositionally biased region" description="Polar residues" evidence="6">
    <location>
        <begin position="415"/>
        <end position="437"/>
    </location>
</feature>
<comment type="catalytic activity">
    <reaction evidence="5">
        <text>a 2'-deoxyadenosine in DNA + S-adenosyl-L-methionine = an N(6)-methyl-2'-deoxyadenosine in DNA + S-adenosyl-L-homocysteine + H(+)</text>
        <dbReference type="Rhea" id="RHEA:15197"/>
        <dbReference type="Rhea" id="RHEA-COMP:12418"/>
        <dbReference type="Rhea" id="RHEA-COMP:12419"/>
        <dbReference type="ChEBI" id="CHEBI:15378"/>
        <dbReference type="ChEBI" id="CHEBI:57856"/>
        <dbReference type="ChEBI" id="CHEBI:59789"/>
        <dbReference type="ChEBI" id="CHEBI:90615"/>
        <dbReference type="ChEBI" id="CHEBI:90616"/>
        <dbReference type="EC" id="2.1.1.72"/>
    </reaction>
</comment>
<dbReference type="InterPro" id="IPR050953">
    <property type="entry name" value="N4_N6_ade-DNA_methylase"/>
</dbReference>
<dbReference type="REBASE" id="223645">
    <property type="entry name" value="KstMBR1ORF1875P"/>
</dbReference>
<dbReference type="RefSeq" id="WP_099325091.1">
    <property type="nucleotide sequence ID" value="NZ_LT934425.1"/>
</dbReference>
<evidence type="ECO:0000313" key="8">
    <source>
        <dbReference type="EMBL" id="SOH04374.1"/>
    </source>
</evidence>
<reference evidence="9" key="1">
    <citation type="submission" date="2017-10" db="EMBL/GenBank/DDBJ databases">
        <authorList>
            <person name="Frank J."/>
        </authorList>
    </citation>
    <scope>NUCLEOTIDE SEQUENCE [LARGE SCALE GENOMIC DNA]</scope>
</reference>
<evidence type="ECO:0000256" key="2">
    <source>
        <dbReference type="ARBA" id="ARBA00022603"/>
    </source>
</evidence>
<evidence type="ECO:0000256" key="6">
    <source>
        <dbReference type="SAM" id="MobiDB-lite"/>
    </source>
</evidence>
<dbReference type="OrthoDB" id="249114at2"/>
<dbReference type="InterPro" id="IPR002052">
    <property type="entry name" value="DNA_methylase_N6_adenine_CS"/>
</dbReference>
<evidence type="ECO:0000256" key="5">
    <source>
        <dbReference type="ARBA" id="ARBA00047942"/>
    </source>
</evidence>
<dbReference type="PANTHER" id="PTHR33841">
    <property type="entry name" value="DNA METHYLTRANSFERASE YEEA-RELATED"/>
    <property type="match status" value="1"/>
</dbReference>
<dbReference type="Pfam" id="PF07669">
    <property type="entry name" value="Eco57I"/>
    <property type="match status" value="1"/>
</dbReference>
<dbReference type="GO" id="GO:0003676">
    <property type="term" value="F:nucleic acid binding"/>
    <property type="evidence" value="ECO:0007669"/>
    <property type="project" value="InterPro"/>
</dbReference>
<sequence>MNTSIDKTRFKHLIKNYQFKELFNELGWDNVRKKESVVVENETYNLEAVAEKKGFVIFACFPGNHGKMPDYHIRKKIDSAITKLYFEHLIIFSDLSQKHQIWQLVIREQGKPLAVRETHYYIHQEPELLFQKLKGLFFSIDDEEKIRIVDVKSLIQEQFNANAEKVTKRFYDQFKKEHTSFLDFIKGISENVDKDWYASLMLNRLMFIYFIQKKGFLDNDKDYLKNRLKATQEKRGKNRFYSFYRNFLLILFHKGLGSYERTPEITNEIGIVPYLNGGLFDVHHIEQNYDNIEIADEAFEQVFSFFDQYEWHLDTRITATGKDINPDVIGYIFEKYINDRASMGAYYTKEDITDYISKNCVIPYLFDEVKRTYPKALNPDAEIWRFLQTEPDKYLYDAVKHGIVIPVGAKHSLSQPAQHLSAEQRNDSLQPSHTPENASPLPLPPQLPLPSEIAAGLNDVSKRTAWNKPTPPEYGLPTEIWREVVERRKRYAETTQKIENGEIHEINDLITYNLNIRQFAQDVIESTDDPELIRHFYKALTNISILDPTCGSGAFLFAAINILEPLYEACIQRMEAFMTDAKNSTPDKGQKGVSKYKFFQETLAAVKSLEHPSLQYFIYKNIILKNIYGVDIMHEAVEIAKLRLFLKLVATVDVDYKKPNLGLEPLPDIDFNIRSGNTLVGFARLEEVEKAKGRLFSKKEIESIKEQAEMIKMAYENFKNSQVIIDSPAMSGAKKDLEERLRKLNDTLNIYLAQLYKIDIEGKPKDLEKWKASHQPFHWFAEFYETIQEKGGFGVVIGNPPYVEYSKVRKDYTLNNYSVQECGNLFGFVCERSRRIISEKGYFSLIVPISVICTQRMECIQKLSFDSKEVWLSNFAERPSKLFTGAEVLLTIFIISPKKNFESIHTTFFIKWKSEERSILFEKLIYSENSLQAKDYVIPKIGYKIENDILKKLKKRGKILAFDLQREGQHKIFYRIGGGRYWKIFTDFSPNFILNGVKAISSRENYLFFKSESNKKAIISILSSSLFYWYFILTTNCRDLNPSDLKEFPFSVADLKPENLKMLSKLCDELMVDYKNNSQFKEKVSAKTGSITYQEFYPRLSKPIIDEIDKVLAQHYGFTDEELDFIINYDIKYRMGKELDVED</sequence>
<keyword evidence="3" id="KW-0808">Transferase</keyword>
<dbReference type="GO" id="GO:0009007">
    <property type="term" value="F:site-specific DNA-methyltransferase (adenine-specific) activity"/>
    <property type="evidence" value="ECO:0007669"/>
    <property type="project" value="UniProtKB-EC"/>
</dbReference>
<dbReference type="GO" id="GO:0032259">
    <property type="term" value="P:methylation"/>
    <property type="evidence" value="ECO:0007669"/>
    <property type="project" value="UniProtKB-KW"/>
</dbReference>
<keyword evidence="4" id="KW-0949">S-adenosyl-L-methionine</keyword>
<dbReference type="GO" id="GO:0006304">
    <property type="term" value="P:DNA modification"/>
    <property type="evidence" value="ECO:0007669"/>
    <property type="project" value="InterPro"/>
</dbReference>
<keyword evidence="9" id="KW-1185">Reference proteome</keyword>
<dbReference type="InterPro" id="IPR029063">
    <property type="entry name" value="SAM-dependent_MTases_sf"/>
</dbReference>
<dbReference type="EC" id="2.1.1.72" evidence="1"/>
<dbReference type="Gene3D" id="3.40.50.150">
    <property type="entry name" value="Vaccinia Virus protein VP39"/>
    <property type="match status" value="1"/>
</dbReference>
<evidence type="ECO:0000256" key="4">
    <source>
        <dbReference type="ARBA" id="ARBA00022691"/>
    </source>
</evidence>